<evidence type="ECO:0000313" key="2">
    <source>
        <dbReference type="EMBL" id="OZU89003.1"/>
    </source>
</evidence>
<protein>
    <submittedName>
        <fullName evidence="2">YtzI protein</fullName>
    </submittedName>
</protein>
<proteinExistence type="predicted"/>
<dbReference type="NCBIfam" id="NF033232">
    <property type="entry name" value="small_YtzI"/>
    <property type="match status" value="1"/>
</dbReference>
<keyword evidence="3" id="KW-1185">Reference proteome</keyword>
<comment type="caution">
    <text evidence="2">The sequence shown here is derived from an EMBL/GenBank/DDBJ whole genome shotgun (WGS) entry which is preliminary data.</text>
</comment>
<dbReference type="InterPro" id="IPR047753">
    <property type="entry name" value="YtzI-like"/>
</dbReference>
<accession>A0A265NAI1</accession>
<evidence type="ECO:0000256" key="1">
    <source>
        <dbReference type="SAM" id="Phobius"/>
    </source>
</evidence>
<dbReference type="EMBL" id="NPMS01000003">
    <property type="protein sequence ID" value="OZU89003.1"/>
    <property type="molecule type" value="Genomic_DNA"/>
</dbReference>
<dbReference type="OrthoDB" id="2974225at2"/>
<feature type="transmembrane region" description="Helical" evidence="1">
    <location>
        <begin position="6"/>
        <end position="27"/>
    </location>
</feature>
<name>A0A265NAI1_9BACI</name>
<organism evidence="2 3">
    <name type="scientific">Virgibacillus indicus</name>
    <dbReference type="NCBI Taxonomy" id="2024554"/>
    <lineage>
        <taxon>Bacteria</taxon>
        <taxon>Bacillati</taxon>
        <taxon>Bacillota</taxon>
        <taxon>Bacilli</taxon>
        <taxon>Bacillales</taxon>
        <taxon>Bacillaceae</taxon>
        <taxon>Virgibacillus</taxon>
    </lineage>
</organism>
<evidence type="ECO:0000313" key="3">
    <source>
        <dbReference type="Proteomes" id="UP000216498"/>
    </source>
</evidence>
<dbReference type="AlphaFoldDB" id="A0A265NAI1"/>
<sequence length="55" mass="5971">MVGAYIVVGAVSLLVVAMVVILSMVTISKGYGYKHSIDSLPDEETSEEDMNHKKD</sequence>
<dbReference type="Proteomes" id="UP000216498">
    <property type="component" value="Unassembled WGS sequence"/>
</dbReference>
<gene>
    <name evidence="2" type="ORF">CIL03_08270</name>
</gene>
<keyword evidence="1" id="KW-0472">Membrane</keyword>
<reference evidence="2 3" key="1">
    <citation type="submission" date="2017-08" db="EMBL/GenBank/DDBJ databases">
        <title>Virgibacillus indicus sp. nov. and Virgibacillus profoundi sp. nov, two moderately halophilic bacteria isolated from marine sediment by using the Microfluidic Streak Plate.</title>
        <authorList>
            <person name="Xu B."/>
            <person name="Hu B."/>
            <person name="Wang J."/>
            <person name="Zhu Y."/>
            <person name="Huang L."/>
            <person name="Du W."/>
            <person name="Huang Y."/>
        </authorList>
    </citation>
    <scope>NUCLEOTIDE SEQUENCE [LARGE SCALE GENOMIC DNA]</scope>
    <source>
        <strain evidence="2 3">IO3-P2-C2</strain>
    </source>
</reference>
<keyword evidence="1" id="KW-0812">Transmembrane</keyword>
<keyword evidence="1" id="KW-1133">Transmembrane helix</keyword>